<proteinExistence type="predicted"/>
<dbReference type="InterPro" id="IPR051043">
    <property type="entry name" value="Sulfatase_Mod_Factor_Kinase"/>
</dbReference>
<dbReference type="Pfam" id="PF03781">
    <property type="entry name" value="FGE-sulfatase"/>
    <property type="match status" value="1"/>
</dbReference>
<evidence type="ECO:0000313" key="3">
    <source>
        <dbReference type="EMBL" id="CAI2718400.1"/>
    </source>
</evidence>
<gene>
    <name evidence="3" type="ORF">NSPWAT_1541</name>
</gene>
<feature type="chain" id="PRO_5047474839" evidence="1">
    <location>
        <begin position="18"/>
        <end position="253"/>
    </location>
</feature>
<evidence type="ECO:0000256" key="1">
    <source>
        <dbReference type="SAM" id="SignalP"/>
    </source>
</evidence>
<dbReference type="PANTHER" id="PTHR23150:SF19">
    <property type="entry name" value="FORMYLGLYCINE-GENERATING ENZYME"/>
    <property type="match status" value="1"/>
</dbReference>
<dbReference type="PANTHER" id="PTHR23150">
    <property type="entry name" value="SULFATASE MODIFYING FACTOR 1, 2"/>
    <property type="match status" value="1"/>
</dbReference>
<evidence type="ECO:0000313" key="4">
    <source>
        <dbReference type="Proteomes" id="UP001157733"/>
    </source>
</evidence>
<name>A0ABN8VXK5_9BACT</name>
<feature type="signal peptide" evidence="1">
    <location>
        <begin position="1"/>
        <end position="17"/>
    </location>
</feature>
<reference evidence="3 4" key="1">
    <citation type="submission" date="2022-09" db="EMBL/GenBank/DDBJ databases">
        <authorList>
            <person name="Kop L."/>
        </authorList>
    </citation>
    <scope>NUCLEOTIDE SEQUENCE [LARGE SCALE GENOMIC DNA]</scope>
    <source>
        <strain evidence="3 4">347</strain>
    </source>
</reference>
<keyword evidence="4" id="KW-1185">Reference proteome</keyword>
<evidence type="ECO:0000259" key="2">
    <source>
        <dbReference type="Pfam" id="PF03781"/>
    </source>
</evidence>
<dbReference type="InterPro" id="IPR042095">
    <property type="entry name" value="SUMF_sf"/>
</dbReference>
<dbReference type="InterPro" id="IPR016187">
    <property type="entry name" value="CTDL_fold"/>
</dbReference>
<dbReference type="EMBL" id="OX336137">
    <property type="protein sequence ID" value="CAI2718400.1"/>
    <property type="molecule type" value="Genomic_DNA"/>
</dbReference>
<feature type="domain" description="Sulfatase-modifying factor enzyme-like" evidence="2">
    <location>
        <begin position="34"/>
        <end position="247"/>
    </location>
</feature>
<protein>
    <submittedName>
        <fullName evidence="3">Formylglycine-generating enzyme family protein</fullName>
    </submittedName>
</protein>
<dbReference type="Proteomes" id="UP001157733">
    <property type="component" value="Chromosome"/>
</dbReference>
<accession>A0ABN8VXK5</accession>
<keyword evidence="1" id="KW-0732">Signal</keyword>
<sequence>MRIFTALILLLWVVSTACSPQPSLQPDSSFDITEDMVLIPGGKFQRGCDALGPEHGAPAHEVYLEDFMIDQYEVTNKKLEEVMPDHLLRRSASSSCDNCPVSKITWYEAADYCHLIGKALPSEAQWEKAAGGKNGCEFPWGLEWDPVQAYGGKELQDDASPVGQFPPNRYGLYDMAGNMWEWVADWYSPQFYFLGELMYNPRGPRRGVMKVRRGGAWSDSINGMRVGYRDWSYPFSRSFSDIGFRCVINLKRP</sequence>
<dbReference type="PROSITE" id="PS51257">
    <property type="entry name" value="PROKAR_LIPOPROTEIN"/>
    <property type="match status" value="1"/>
</dbReference>
<dbReference type="RefSeq" id="WP_282011299.1">
    <property type="nucleotide sequence ID" value="NZ_OX336137.1"/>
</dbReference>
<dbReference type="SUPFAM" id="SSF56436">
    <property type="entry name" value="C-type lectin-like"/>
    <property type="match status" value="1"/>
</dbReference>
<organism evidence="3 4">
    <name type="scientific">Nitrospina watsonii</name>
    <dbReference type="NCBI Taxonomy" id="1323948"/>
    <lineage>
        <taxon>Bacteria</taxon>
        <taxon>Pseudomonadati</taxon>
        <taxon>Nitrospinota/Tectimicrobiota group</taxon>
        <taxon>Nitrospinota</taxon>
        <taxon>Nitrospinia</taxon>
        <taxon>Nitrospinales</taxon>
        <taxon>Nitrospinaceae</taxon>
        <taxon>Nitrospina</taxon>
    </lineage>
</organism>
<dbReference type="Gene3D" id="3.90.1580.10">
    <property type="entry name" value="paralog of FGE (formylglycine-generating enzyme)"/>
    <property type="match status" value="1"/>
</dbReference>
<dbReference type="InterPro" id="IPR005532">
    <property type="entry name" value="SUMF_dom"/>
</dbReference>